<dbReference type="GO" id="GO:0008237">
    <property type="term" value="F:metallopeptidase activity"/>
    <property type="evidence" value="ECO:0007669"/>
    <property type="project" value="InterPro"/>
</dbReference>
<dbReference type="Gene3D" id="3.40.390.10">
    <property type="entry name" value="Collagenase (Catalytic Domain)"/>
    <property type="match status" value="1"/>
</dbReference>
<dbReference type="EMBL" id="CP165623">
    <property type="protein sequence ID" value="XDV06107.1"/>
    <property type="molecule type" value="Genomic_DNA"/>
</dbReference>
<name>A0AB39X091_9PSED</name>
<organism evidence="2">
    <name type="scientific">Pseudomonas sp. WC2401</name>
    <dbReference type="NCBI Taxonomy" id="3234143"/>
    <lineage>
        <taxon>Bacteria</taxon>
        <taxon>Pseudomonadati</taxon>
        <taxon>Pseudomonadota</taxon>
        <taxon>Gammaproteobacteria</taxon>
        <taxon>Pseudomonadales</taxon>
        <taxon>Pseudomonadaceae</taxon>
        <taxon>Pseudomonas</taxon>
    </lineage>
</organism>
<proteinExistence type="predicted"/>
<feature type="domain" description="Dermonecrotic toxin N-terminal" evidence="1">
    <location>
        <begin position="849"/>
        <end position="1091"/>
    </location>
</feature>
<dbReference type="Pfam" id="PF20178">
    <property type="entry name" value="ToxA_N"/>
    <property type="match status" value="1"/>
</dbReference>
<gene>
    <name evidence="2" type="ORF">AB3G35_00395</name>
</gene>
<dbReference type="InterPro" id="IPR046673">
    <property type="entry name" value="ToxA_N"/>
</dbReference>
<sequence length="1664" mass="183729">MKTSDSAFYSEPALREVFTACLARAGQAGEVGELETKGLRAILLGLPSPVQACQLFLARNGSRLVLWAGALLCRADGPDLFLFRLPGSLERFASLDALRQGLEQLLDSPAERHRLLRFTPLDVRQRLSAAGSLLVQVQPVASSALAGVSRQVGDFVQRCQETTLASLVSAPSLHAVVEARELAALARKTVGQAPAPDDLQLMEQIQQRMQAALQQWWHTPLGPGSSPYACCVALQGDRYYQQCLQALYDRQVTPVQFDLLESVVSAAGGGGQMHVLRLSVFDPNNGAVNLAGLLGVFFVQQDGPVFLFGGPHGLQQYSSKSRLKARLLSALRAPPTFEHLARHVALAQQGFLLERVELDLSVEHLSSDPFAANIDSIQSKQVDDFAYLLRTLPARGVALAAADHGLDVRLLVDGRLLALDSGGRWSSRYEPRARPPVAPVNGWPIDRLAARLASVAAQRDELLRAWPAPLSYARLRLLEALARAGHEALDIERILLRHPGAREPVTLVAGLLQHATGYLPLPRDPQQIEAGLYGHESGDWKPQRSLSGTKLLNLLEHAASDFFPGFVAHLSEFFHASLALSRPDTRIDRLGTLRLALLRAQLHLRQQDHPLEATDMAVLTTVLGQPVSARRPAWQHFVPDVFGVALLIPGVQGAVDMVNCLLFTQRGGLESVNAGRAIFWSPGSGFEGFASLDACRTWLQARLMDKALRWELLAHVSLAAQPQTSAWLDSMPGEHNRWLFFERYEHDFTREAQQRVIAKVLADAGEACRQARAIPLSAQAFENLVQSALVHGHAGVTPEPVLEAVHLQRFEASLAPWLKSAPAADQLAYAGLLQRYQHAGQAAQNYLHDIPPIIDYARSMLTLRLELDFPGLVPGPDAIEVVIDTYLASTVPVGNTPSYLPAATTRTVQTLTQFSLNGFYRLNDGALSLRASNATPLPEALNATYVRRVTRQLDIGAHYRALLQDKLTPGNTEVAERQQQFSELLSVQVMEQVLREKLMEPGKEVACGYVKHVISMPDGAARLPLNGQAIIVRPFELLAEPDAAPDRARGLYLIGPAHSGGGPQVLWVSYSEHYTFRTYSDEPALLEDLRVSTPFQALVLQRLEPEARKTYNYGGFTEPHVPRYVDASPGGYVPRPAPPTLGLSPIAGNLFEQLYTDNYHLLLDMAAAQSRTTAETDWESFKYLFSLIASTALMFLPAKLSIPLVVWQSLSSLQQGVESALKGDWGEAVAGFASSLAQIGTGYRTPRIEPAALHQPEVRSRVRLTPEQEAGLQPFQTHDVALQDLDLAPSTRLYLHPGTGRQYVLLAGHVFRVQAWRERWRIYLGELREGPLVRLNEDGQWALDLKEPLLGGGPVLSVTARVADHLTHEIQAVGMVNIERRFPDKALAIREAHAQAVTYLQRCQSALHGLLGPGPENARNRALVAGFFDVEEVSQPLLERLGETVEPLLTQLLHPDLSPQTSGKYVVCRARYRDNAVAWIHRWDTGRRVYLSDRFFSTIFDTPYALSQSFVITVQPPFRTNVHYRATFLLHELTHQVLSTEDINYLNPGFPYEDLLDDSTPLGSHIKSFNRIVQRCHSPQIPTEHLFQEFDPEAQTWADMPASPGKAKVKAIAGVKTLDQARRIFRNDPRKRIDMMLASADTVVLLLTRLGRVEPALPQERVSE</sequence>
<evidence type="ECO:0000259" key="1">
    <source>
        <dbReference type="Pfam" id="PF20178"/>
    </source>
</evidence>
<dbReference type="RefSeq" id="WP_369782212.1">
    <property type="nucleotide sequence ID" value="NZ_CP165623.1"/>
</dbReference>
<reference evidence="2" key="1">
    <citation type="submission" date="2024-07" db="EMBL/GenBank/DDBJ databases">
        <authorList>
            <person name="Biller S.J."/>
        </authorList>
    </citation>
    <scope>NUCLEOTIDE SEQUENCE</scope>
    <source>
        <strain evidence="2">WC2401</strain>
    </source>
</reference>
<evidence type="ECO:0000313" key="2">
    <source>
        <dbReference type="EMBL" id="XDV06107.1"/>
    </source>
</evidence>
<protein>
    <submittedName>
        <fullName evidence="2">DUF6543 domain-containing protein</fullName>
    </submittedName>
</protein>
<dbReference type="InterPro" id="IPR024079">
    <property type="entry name" value="MetalloPept_cat_dom_sf"/>
</dbReference>
<accession>A0AB39X091</accession>